<comment type="similarity">
    <text evidence="5">Belongs to the Orn/Lys/Arg decarboxylase class-II family. LysA subfamily.</text>
</comment>
<keyword evidence="5" id="KW-0028">Amino-acid biosynthesis</keyword>
<dbReference type="NCBIfam" id="TIGR01048">
    <property type="entry name" value="lysA"/>
    <property type="match status" value="1"/>
</dbReference>
<dbReference type="InterPro" id="IPR022644">
    <property type="entry name" value="De-COase2_N"/>
</dbReference>
<reference evidence="11" key="1">
    <citation type="submission" date="2018-08" db="EMBL/GenBank/DDBJ databases">
        <authorList>
            <person name="Jin W."/>
            <person name="Wang H."/>
            <person name="Yang Y."/>
            <person name="Li M."/>
            <person name="Liu J."/>
        </authorList>
    </citation>
    <scope>NUCLEOTIDE SEQUENCE</scope>
    <source>
        <strain evidence="11">AESS21</strain>
    </source>
</reference>
<evidence type="ECO:0000256" key="5">
    <source>
        <dbReference type="HAMAP-Rule" id="MF_02120"/>
    </source>
</evidence>
<keyword evidence="3 5" id="KW-0663">Pyridoxal phosphate</keyword>
<evidence type="ECO:0000313" key="12">
    <source>
        <dbReference type="Proteomes" id="UP000705379"/>
    </source>
</evidence>
<dbReference type="GO" id="GO:0008836">
    <property type="term" value="F:diaminopimelate decarboxylase activity"/>
    <property type="evidence" value="ECO:0007669"/>
    <property type="project" value="UniProtKB-UniRule"/>
</dbReference>
<dbReference type="InterPro" id="IPR029066">
    <property type="entry name" value="PLP-binding_barrel"/>
</dbReference>
<comment type="caution">
    <text evidence="11">The sequence shown here is derived from an EMBL/GenBank/DDBJ whole genome shotgun (WGS) entry which is preliminary data.</text>
</comment>
<feature type="binding site" evidence="5">
    <location>
        <position position="375"/>
    </location>
    <ligand>
        <name>pyridoxal 5'-phosphate</name>
        <dbReference type="ChEBI" id="CHEBI:597326"/>
    </ligand>
</feature>
<evidence type="ECO:0000256" key="4">
    <source>
        <dbReference type="ARBA" id="ARBA00023239"/>
    </source>
</evidence>
<dbReference type="SUPFAM" id="SSF51419">
    <property type="entry name" value="PLP-binding barrel"/>
    <property type="match status" value="1"/>
</dbReference>
<feature type="active site" description="Proton donor" evidence="7">
    <location>
        <position position="346"/>
    </location>
</feature>
<keyword evidence="5 8" id="KW-0457">Lysine biosynthesis</keyword>
<dbReference type="CDD" id="cd06828">
    <property type="entry name" value="PLPDE_III_DapDC"/>
    <property type="match status" value="1"/>
</dbReference>
<evidence type="ECO:0000256" key="1">
    <source>
        <dbReference type="ARBA" id="ARBA00001933"/>
    </source>
</evidence>
<dbReference type="InterPro" id="IPR022653">
    <property type="entry name" value="De-COase2_pyr-phos_BS"/>
</dbReference>
<dbReference type="InterPro" id="IPR009006">
    <property type="entry name" value="Ala_racemase/Decarboxylase_C"/>
</dbReference>
<dbReference type="FunFam" id="3.20.20.10:FF:000003">
    <property type="entry name" value="Diaminopimelate decarboxylase"/>
    <property type="match status" value="1"/>
</dbReference>
<organism evidence="11 12">
    <name type="scientific">Roseibium polysiphoniae</name>
    <dbReference type="NCBI Taxonomy" id="2571221"/>
    <lineage>
        <taxon>Bacteria</taxon>
        <taxon>Pseudomonadati</taxon>
        <taxon>Pseudomonadota</taxon>
        <taxon>Alphaproteobacteria</taxon>
        <taxon>Hyphomicrobiales</taxon>
        <taxon>Stappiaceae</taxon>
        <taxon>Roseibium</taxon>
    </lineage>
</organism>
<evidence type="ECO:0000259" key="10">
    <source>
        <dbReference type="Pfam" id="PF02784"/>
    </source>
</evidence>
<dbReference type="HAMAP" id="MF_02120">
    <property type="entry name" value="LysA"/>
    <property type="match status" value="1"/>
</dbReference>
<keyword evidence="2 5" id="KW-0210">Decarboxylase</keyword>
<feature type="modified residue" description="N6-(pyridoxal phosphate)lysine" evidence="5 7">
    <location>
        <position position="60"/>
    </location>
</feature>
<feature type="binding site" evidence="5">
    <location>
        <position position="347"/>
    </location>
    <ligand>
        <name>substrate</name>
    </ligand>
</feature>
<dbReference type="PRINTS" id="PR01179">
    <property type="entry name" value="ODADCRBXLASE"/>
</dbReference>
<feature type="domain" description="Orn/DAP/Arg decarboxylase 2 C-terminal" evidence="9">
    <location>
        <begin position="30"/>
        <end position="373"/>
    </location>
</feature>
<keyword evidence="4 5" id="KW-0456">Lyase</keyword>
<gene>
    <name evidence="5 11" type="primary">lysA</name>
    <name evidence="11" type="ORF">DYI23_16235</name>
</gene>
<sequence length="424" mass="45695">MHHFAYRGGALHAEGVPLERIAEEVGTPFYCYSSATLVRHYNVFSAAFEGVDSLVAFAVKANSNLAVLKTLADLGAGMDVVSEGELRRARAAGVPGERILFSGVGKTEGEQSYALDQDILCFNVESLPELAQLSRVAGQKGKTAKISLRINPDVDAKTHSKISTGKAENKFGIPWQDARKAYAEAAKLPNIEISGIDMHIGSQITQLDPFDSAFSRLGDLIGSLRADGHVIEHLDLGGGLGIPYVVDNDPPPHPDAYAEVVRKHVTKLDCRVIFEPGRLIAGNAGILVTKVLFVKDGANKDFVIVDAAMNDLIRPTLYEAHHEVGPVREPALESGRIKADVVGPVCETGDYLAQERDLPEVKSGDLLAVYSAGAYGATLSSTYNSRLLIPEVLVKDDEFAVIRPRPTYDDLLGQDKIPGWLKGS</sequence>
<evidence type="ECO:0000256" key="6">
    <source>
        <dbReference type="NCBIfam" id="TIGR01048"/>
    </source>
</evidence>
<dbReference type="GO" id="GO:0009089">
    <property type="term" value="P:lysine biosynthetic process via diaminopimelate"/>
    <property type="evidence" value="ECO:0007669"/>
    <property type="project" value="UniProtKB-UniRule"/>
</dbReference>
<proteinExistence type="inferred from homology"/>
<comment type="subunit">
    <text evidence="5">Homodimer.</text>
</comment>
<feature type="binding site" evidence="5">
    <location>
        <position position="375"/>
    </location>
    <ligand>
        <name>substrate</name>
    </ligand>
</feature>
<dbReference type="AlphaFoldDB" id="A0A944CFA0"/>
<comment type="pathway">
    <text evidence="5 8">Amino-acid biosynthesis; L-lysine biosynthesis via DAP pathway; L-lysine from DL-2,6-diaminopimelate: step 1/1.</text>
</comment>
<feature type="binding site" evidence="5">
    <location>
        <begin position="275"/>
        <end position="278"/>
    </location>
    <ligand>
        <name>pyridoxal 5'-phosphate</name>
        <dbReference type="ChEBI" id="CHEBI:597326"/>
    </ligand>
</feature>
<comment type="catalytic activity">
    <reaction evidence="5 8">
        <text>meso-2,6-diaminopimelate + H(+) = L-lysine + CO2</text>
        <dbReference type="Rhea" id="RHEA:15101"/>
        <dbReference type="ChEBI" id="CHEBI:15378"/>
        <dbReference type="ChEBI" id="CHEBI:16526"/>
        <dbReference type="ChEBI" id="CHEBI:32551"/>
        <dbReference type="ChEBI" id="CHEBI:57791"/>
        <dbReference type="EC" id="4.1.1.20"/>
    </reaction>
</comment>
<feature type="domain" description="Orn/DAP/Arg decarboxylase 2 N-terminal" evidence="10">
    <location>
        <begin position="36"/>
        <end position="281"/>
    </location>
</feature>
<dbReference type="PANTHER" id="PTHR43727">
    <property type="entry name" value="DIAMINOPIMELATE DECARBOXYLASE"/>
    <property type="match status" value="1"/>
</dbReference>
<protein>
    <recommendedName>
        <fullName evidence="5 6">Diaminopimelate decarboxylase</fullName>
        <shortName evidence="5">DAP decarboxylase</shortName>
        <shortName evidence="5">DAPDC</shortName>
        <ecNumber evidence="5 6">4.1.1.20</ecNumber>
    </recommendedName>
</protein>
<feature type="binding site" evidence="5">
    <location>
        <position position="318"/>
    </location>
    <ligand>
        <name>substrate</name>
    </ligand>
</feature>
<dbReference type="InterPro" id="IPR022643">
    <property type="entry name" value="De-COase2_C"/>
</dbReference>
<dbReference type="EC" id="4.1.1.20" evidence="5 6"/>
<feature type="binding site" evidence="5">
    <location>
        <position position="314"/>
    </location>
    <ligand>
        <name>substrate</name>
    </ligand>
</feature>
<dbReference type="Gene3D" id="2.40.37.10">
    <property type="entry name" value="Lyase, Ornithine Decarboxylase, Chain A, domain 1"/>
    <property type="match status" value="1"/>
</dbReference>
<name>A0A944CFA0_9HYPH</name>
<reference evidence="11" key="2">
    <citation type="journal article" date="2021" name="Microorganisms">
        <title>Bacterial Dimethylsulfoniopropionate Biosynthesis in the East China Sea.</title>
        <authorList>
            <person name="Liu J."/>
            <person name="Zhang Y."/>
            <person name="Liu J."/>
            <person name="Zhong H."/>
            <person name="Williams B.T."/>
            <person name="Zheng Y."/>
            <person name="Curson A.R.J."/>
            <person name="Sun C."/>
            <person name="Sun H."/>
            <person name="Song D."/>
            <person name="Wagner Mackenzie B."/>
            <person name="Bermejo Martinez A."/>
            <person name="Todd J.D."/>
            <person name="Zhang X.H."/>
        </authorList>
    </citation>
    <scope>NUCLEOTIDE SEQUENCE</scope>
    <source>
        <strain evidence="11">AESS21</strain>
    </source>
</reference>
<dbReference type="InterPro" id="IPR000183">
    <property type="entry name" value="Orn/DAP/Arg_de-COase"/>
</dbReference>
<evidence type="ECO:0000256" key="3">
    <source>
        <dbReference type="ARBA" id="ARBA00022898"/>
    </source>
</evidence>
<evidence type="ECO:0000313" key="11">
    <source>
        <dbReference type="EMBL" id="MBS8261778.1"/>
    </source>
</evidence>
<dbReference type="PRINTS" id="PR01181">
    <property type="entry name" value="DAPDCRBXLASE"/>
</dbReference>
<dbReference type="PROSITE" id="PS00878">
    <property type="entry name" value="ODR_DC_2_1"/>
    <property type="match status" value="1"/>
</dbReference>
<evidence type="ECO:0000256" key="2">
    <source>
        <dbReference type="ARBA" id="ARBA00022793"/>
    </source>
</evidence>
<dbReference type="PANTHER" id="PTHR43727:SF2">
    <property type="entry name" value="GROUP IV DECARBOXYLASE"/>
    <property type="match status" value="1"/>
</dbReference>
<dbReference type="Gene3D" id="3.20.20.10">
    <property type="entry name" value="Alanine racemase"/>
    <property type="match status" value="1"/>
</dbReference>
<comment type="cofactor">
    <cofactor evidence="1 5 7 8">
        <name>pyridoxal 5'-phosphate</name>
        <dbReference type="ChEBI" id="CHEBI:597326"/>
    </cofactor>
</comment>
<dbReference type="RefSeq" id="WP_213217136.1">
    <property type="nucleotide sequence ID" value="NZ_QTKU01000004.1"/>
</dbReference>
<dbReference type="Proteomes" id="UP000705379">
    <property type="component" value="Unassembled WGS sequence"/>
</dbReference>
<feature type="binding site" evidence="5">
    <location>
        <position position="239"/>
    </location>
    <ligand>
        <name>pyridoxal 5'-phosphate</name>
        <dbReference type="ChEBI" id="CHEBI:597326"/>
    </ligand>
</feature>
<dbReference type="SUPFAM" id="SSF50621">
    <property type="entry name" value="Alanine racemase C-terminal domain-like"/>
    <property type="match status" value="1"/>
</dbReference>
<evidence type="ECO:0000256" key="7">
    <source>
        <dbReference type="PIRSR" id="PIRSR600183-50"/>
    </source>
</evidence>
<accession>A0A944CFA0</accession>
<dbReference type="Pfam" id="PF00278">
    <property type="entry name" value="Orn_DAP_Arg_deC"/>
    <property type="match status" value="1"/>
</dbReference>
<comment type="function">
    <text evidence="5">Specifically catalyzes the decarboxylation of meso-diaminopimelate (meso-DAP) to L-lysine.</text>
</comment>
<dbReference type="GO" id="GO:0030170">
    <property type="term" value="F:pyridoxal phosphate binding"/>
    <property type="evidence" value="ECO:0007669"/>
    <property type="project" value="UniProtKB-UniRule"/>
</dbReference>
<dbReference type="Pfam" id="PF02784">
    <property type="entry name" value="Orn_Arg_deC_N"/>
    <property type="match status" value="1"/>
</dbReference>
<dbReference type="EMBL" id="QTKU01000004">
    <property type="protein sequence ID" value="MBS8261778.1"/>
    <property type="molecule type" value="Genomic_DNA"/>
</dbReference>
<evidence type="ECO:0000259" key="9">
    <source>
        <dbReference type="Pfam" id="PF00278"/>
    </source>
</evidence>
<feature type="binding site" evidence="5">
    <location>
        <position position="278"/>
    </location>
    <ligand>
        <name>substrate</name>
    </ligand>
</feature>
<evidence type="ECO:0000256" key="8">
    <source>
        <dbReference type="RuleBase" id="RU003738"/>
    </source>
</evidence>
<dbReference type="InterPro" id="IPR002986">
    <property type="entry name" value="DAP_deCOOHase_LysA"/>
</dbReference>